<dbReference type="RefSeq" id="XP_013859540.1">
    <property type="nucleotide sequence ID" value="XM_014004086.1"/>
</dbReference>
<dbReference type="PANTHER" id="PTHR11481">
    <property type="entry name" value="IMMUNOGLOBULIN FC RECEPTOR"/>
    <property type="match status" value="1"/>
</dbReference>
<dbReference type="PROSITE" id="PS50835">
    <property type="entry name" value="IG_LIKE"/>
    <property type="match status" value="2"/>
</dbReference>
<reference evidence="8" key="1">
    <citation type="submission" date="2025-08" db="UniProtKB">
        <authorList>
            <consortium name="RefSeq"/>
        </authorList>
    </citation>
    <scope>IDENTIFICATION</scope>
    <source>
        <strain evidence="8">Quisiro</strain>
        <tissue evidence="8">Liver</tissue>
    </source>
</reference>
<dbReference type="InterPro" id="IPR013783">
    <property type="entry name" value="Ig-like_fold"/>
</dbReference>
<evidence type="ECO:0000259" key="6">
    <source>
        <dbReference type="PROSITE" id="PS50835"/>
    </source>
</evidence>
<dbReference type="SUPFAM" id="SSF48726">
    <property type="entry name" value="Immunoglobulin"/>
    <property type="match status" value="2"/>
</dbReference>
<dbReference type="KEGG" id="alim:106514688"/>
<dbReference type="InterPro" id="IPR007110">
    <property type="entry name" value="Ig-like_dom"/>
</dbReference>
<dbReference type="GeneID" id="106514688"/>
<gene>
    <name evidence="8" type="primary">LOC106514688</name>
</gene>
<sequence length="283" mass="30471">MKLRLVCLLLASACVQTKPSGPLCCPPVSLNISPNLQQFFSGQSVSLSCPGAGQESGWTIRRSRGGQTEECGTAASCFCVFRESTCVLDLLASYTGLYWCQTGSGQSSEQVNLTVTRPEDSAFVLEIPALPVLTGSDITLQCRHRDGSAYSAYFFKDGDMVGGSAASQNLQEVQRSDEGLYWCSTDKSGSSPQSFLRVRDPPPHTSTSSSPPPDRTDPLSTSPPPLPHPTAFHLLRHLLVVCPYCVCTFVLVSICCSRTSGKQPADSTATSEERDDVTTEHDF</sequence>
<keyword evidence="3" id="KW-0393">Immunoglobulin domain</keyword>
<keyword evidence="1 5" id="KW-0732">Signal</keyword>
<evidence type="ECO:0000256" key="5">
    <source>
        <dbReference type="SAM" id="SignalP"/>
    </source>
</evidence>
<accession>A0A2I4AVM5</accession>
<dbReference type="InterPro" id="IPR036179">
    <property type="entry name" value="Ig-like_dom_sf"/>
</dbReference>
<dbReference type="PANTHER" id="PTHR11481:SF64">
    <property type="entry name" value="FC RECEPTOR-LIKE PROTEIN 4"/>
    <property type="match status" value="1"/>
</dbReference>
<feature type="region of interest" description="Disordered" evidence="4">
    <location>
        <begin position="187"/>
        <end position="224"/>
    </location>
</feature>
<protein>
    <submittedName>
        <fullName evidence="8">Uncharacterized protein LOC106514688</fullName>
    </submittedName>
</protein>
<feature type="domain" description="Ig-like" evidence="6">
    <location>
        <begin position="118"/>
        <end position="199"/>
    </location>
</feature>
<evidence type="ECO:0000256" key="4">
    <source>
        <dbReference type="SAM" id="MobiDB-lite"/>
    </source>
</evidence>
<feature type="signal peptide" evidence="5">
    <location>
        <begin position="1"/>
        <end position="17"/>
    </location>
</feature>
<feature type="region of interest" description="Disordered" evidence="4">
    <location>
        <begin position="259"/>
        <end position="283"/>
    </location>
</feature>
<feature type="domain" description="Ig-like" evidence="6">
    <location>
        <begin position="26"/>
        <end position="116"/>
    </location>
</feature>
<evidence type="ECO:0000313" key="8">
    <source>
        <dbReference type="RefSeq" id="XP_013859540.1"/>
    </source>
</evidence>
<dbReference type="SMART" id="SM00409">
    <property type="entry name" value="IG"/>
    <property type="match status" value="2"/>
</dbReference>
<dbReference type="AlphaFoldDB" id="A0A2I4AVM5"/>
<proteinExistence type="predicted"/>
<keyword evidence="2" id="KW-1015">Disulfide bond</keyword>
<dbReference type="InParanoid" id="A0A2I4AVM5"/>
<evidence type="ECO:0000256" key="3">
    <source>
        <dbReference type="ARBA" id="ARBA00023319"/>
    </source>
</evidence>
<dbReference type="OrthoDB" id="8959069at2759"/>
<keyword evidence="7" id="KW-1185">Reference proteome</keyword>
<evidence type="ECO:0000256" key="2">
    <source>
        <dbReference type="ARBA" id="ARBA00023157"/>
    </source>
</evidence>
<dbReference type="GO" id="GO:0006955">
    <property type="term" value="P:immune response"/>
    <property type="evidence" value="ECO:0007669"/>
    <property type="project" value="TreeGrafter"/>
</dbReference>
<dbReference type="GO" id="GO:0009897">
    <property type="term" value="C:external side of plasma membrane"/>
    <property type="evidence" value="ECO:0007669"/>
    <property type="project" value="TreeGrafter"/>
</dbReference>
<dbReference type="Gene3D" id="2.60.40.10">
    <property type="entry name" value="Immunoglobulins"/>
    <property type="match status" value="2"/>
</dbReference>
<dbReference type="Proteomes" id="UP000192220">
    <property type="component" value="Unplaced"/>
</dbReference>
<feature type="compositionally biased region" description="Polar residues" evidence="4">
    <location>
        <begin position="259"/>
        <end position="270"/>
    </location>
</feature>
<feature type="chain" id="PRO_5014114464" evidence="5">
    <location>
        <begin position="18"/>
        <end position="283"/>
    </location>
</feature>
<dbReference type="InterPro" id="IPR050488">
    <property type="entry name" value="Ig_Fc_receptor"/>
</dbReference>
<dbReference type="GO" id="GO:0004888">
    <property type="term" value="F:transmembrane signaling receptor activity"/>
    <property type="evidence" value="ECO:0007669"/>
    <property type="project" value="TreeGrafter"/>
</dbReference>
<name>A0A2I4AVM5_AUSLI</name>
<dbReference type="InterPro" id="IPR013151">
    <property type="entry name" value="Immunoglobulin_dom"/>
</dbReference>
<dbReference type="Pfam" id="PF00047">
    <property type="entry name" value="ig"/>
    <property type="match status" value="1"/>
</dbReference>
<dbReference type="InterPro" id="IPR003599">
    <property type="entry name" value="Ig_sub"/>
</dbReference>
<dbReference type="GO" id="GO:0007166">
    <property type="term" value="P:cell surface receptor signaling pathway"/>
    <property type="evidence" value="ECO:0007669"/>
    <property type="project" value="TreeGrafter"/>
</dbReference>
<evidence type="ECO:0000256" key="1">
    <source>
        <dbReference type="ARBA" id="ARBA00022729"/>
    </source>
</evidence>
<evidence type="ECO:0000313" key="7">
    <source>
        <dbReference type="Proteomes" id="UP000192220"/>
    </source>
</evidence>
<organism evidence="7 8">
    <name type="scientific">Austrofundulus limnaeus</name>
    <name type="common">Annual killifish</name>
    <dbReference type="NCBI Taxonomy" id="52670"/>
    <lineage>
        <taxon>Eukaryota</taxon>
        <taxon>Metazoa</taxon>
        <taxon>Chordata</taxon>
        <taxon>Craniata</taxon>
        <taxon>Vertebrata</taxon>
        <taxon>Euteleostomi</taxon>
        <taxon>Actinopterygii</taxon>
        <taxon>Neopterygii</taxon>
        <taxon>Teleostei</taxon>
        <taxon>Neoteleostei</taxon>
        <taxon>Acanthomorphata</taxon>
        <taxon>Ovalentaria</taxon>
        <taxon>Atherinomorphae</taxon>
        <taxon>Cyprinodontiformes</taxon>
        <taxon>Rivulidae</taxon>
        <taxon>Austrofundulus</taxon>
    </lineage>
</organism>